<evidence type="ECO:0000256" key="1">
    <source>
        <dbReference type="SAM" id="Phobius"/>
    </source>
</evidence>
<accession>A0ABS5IZ70</accession>
<feature type="transmembrane region" description="Helical" evidence="1">
    <location>
        <begin position="81"/>
        <end position="102"/>
    </location>
</feature>
<protein>
    <submittedName>
        <fullName evidence="4">FecR domain-containing protein</fullName>
    </submittedName>
</protein>
<evidence type="ECO:0000313" key="5">
    <source>
        <dbReference type="Proteomes" id="UP000676386"/>
    </source>
</evidence>
<dbReference type="Gene3D" id="2.60.120.1440">
    <property type="match status" value="1"/>
</dbReference>
<dbReference type="PANTHER" id="PTHR30273:SF2">
    <property type="entry name" value="PROTEIN FECR"/>
    <property type="match status" value="1"/>
</dbReference>
<keyword evidence="1" id="KW-0812">Transmembrane</keyword>
<comment type="caution">
    <text evidence="4">The sequence shown here is derived from an EMBL/GenBank/DDBJ whole genome shotgun (WGS) entry which is preliminary data.</text>
</comment>
<feature type="domain" description="Protein FecR C-terminal" evidence="3">
    <location>
        <begin position="250"/>
        <end position="317"/>
    </location>
</feature>
<name>A0ABS5IZ70_9BACT</name>
<dbReference type="Pfam" id="PF16344">
    <property type="entry name" value="FecR_C"/>
    <property type="match status" value="1"/>
</dbReference>
<dbReference type="PANTHER" id="PTHR30273">
    <property type="entry name" value="PERIPLASMIC SIGNAL SENSOR AND SIGMA FACTOR ACTIVATOR FECR-RELATED"/>
    <property type="match status" value="1"/>
</dbReference>
<keyword evidence="1" id="KW-0472">Membrane</keyword>
<keyword evidence="5" id="KW-1185">Reference proteome</keyword>
<dbReference type="InterPro" id="IPR006860">
    <property type="entry name" value="FecR"/>
</dbReference>
<evidence type="ECO:0000313" key="4">
    <source>
        <dbReference type="EMBL" id="MBS0028239.1"/>
    </source>
</evidence>
<dbReference type="Gene3D" id="3.55.50.30">
    <property type="match status" value="1"/>
</dbReference>
<evidence type="ECO:0000259" key="3">
    <source>
        <dbReference type="Pfam" id="PF16344"/>
    </source>
</evidence>
<dbReference type="InterPro" id="IPR032508">
    <property type="entry name" value="FecR_C"/>
</dbReference>
<feature type="domain" description="FecR protein" evidence="2">
    <location>
        <begin position="111"/>
        <end position="206"/>
    </location>
</feature>
<dbReference type="Proteomes" id="UP000676386">
    <property type="component" value="Unassembled WGS sequence"/>
</dbReference>
<keyword evidence="1" id="KW-1133">Transmembrane helix</keyword>
<sequence>MNKDQLHSILEKIREGNSTKEEWDLLVQWYEAAIEADADELFNEVGDIIDKMDVSSLKELEMQLSEPGKPKMTAILNRWRLVGIAAAAVVLIFSTIAGFRYFRNGEPVMMVYSTGKGEIRQIHLPDGSEVTLNAVSMLTVPESFESEERKVLLKGEAFFSVAKSENLPFSVMADDSLLVKVLGTSFNISAYGSNMEMEVAVSTGKVTVSKADRHFGVLTAGQQLAYNKTSRLFSRTSDRNAAAWLQGIVAFRGNTLQEVVETLNRMYGKQVLLQPGVNGALQVTGNFREEQGIDNILQMICSLHHLEYTYKNNQIVIGRKPF</sequence>
<dbReference type="RefSeq" id="WP_211973342.1">
    <property type="nucleotide sequence ID" value="NZ_JAGTXB010000005.1"/>
</dbReference>
<dbReference type="EMBL" id="JAGTXB010000005">
    <property type="protein sequence ID" value="MBS0028239.1"/>
    <property type="molecule type" value="Genomic_DNA"/>
</dbReference>
<evidence type="ECO:0000259" key="2">
    <source>
        <dbReference type="Pfam" id="PF04773"/>
    </source>
</evidence>
<reference evidence="4 5" key="1">
    <citation type="submission" date="2021-04" db="EMBL/GenBank/DDBJ databases">
        <title>Chitinophaga sp. nov., isolated from the rhizosphere soil.</title>
        <authorList>
            <person name="He S."/>
        </authorList>
    </citation>
    <scope>NUCLEOTIDE SEQUENCE [LARGE SCALE GENOMIC DNA]</scope>
    <source>
        <strain evidence="4 5">2R12</strain>
    </source>
</reference>
<gene>
    <name evidence="4" type="ORF">KE626_13050</name>
</gene>
<proteinExistence type="predicted"/>
<dbReference type="InterPro" id="IPR012373">
    <property type="entry name" value="Ferrdict_sens_TM"/>
</dbReference>
<dbReference type="PIRSF" id="PIRSF018266">
    <property type="entry name" value="FecR"/>
    <property type="match status" value="1"/>
</dbReference>
<organism evidence="4 5">
    <name type="scientific">Chitinophaga hostae</name>
    <dbReference type="NCBI Taxonomy" id="2831022"/>
    <lineage>
        <taxon>Bacteria</taxon>
        <taxon>Pseudomonadati</taxon>
        <taxon>Bacteroidota</taxon>
        <taxon>Chitinophagia</taxon>
        <taxon>Chitinophagales</taxon>
        <taxon>Chitinophagaceae</taxon>
        <taxon>Chitinophaga</taxon>
    </lineage>
</organism>
<dbReference type="Pfam" id="PF04773">
    <property type="entry name" value="FecR"/>
    <property type="match status" value="1"/>
</dbReference>